<dbReference type="PRINTS" id="PR00951">
    <property type="entry name" value="FLGBIOSNFLIP"/>
</dbReference>
<keyword evidence="6 12" id="KW-1005">Bacterial flagellum biogenesis</keyword>
<dbReference type="PANTHER" id="PTHR30587:SF0">
    <property type="entry name" value="FLAGELLAR BIOSYNTHETIC PROTEIN FLIP"/>
    <property type="match status" value="1"/>
</dbReference>
<evidence type="ECO:0000313" key="14">
    <source>
        <dbReference type="EMBL" id="GLS43255.1"/>
    </source>
</evidence>
<dbReference type="NCBIfam" id="NF009438">
    <property type="entry name" value="PRK12797.1"/>
    <property type="match status" value="1"/>
</dbReference>
<keyword evidence="13" id="KW-0732">Signal</keyword>
<keyword evidence="11 12" id="KW-1006">Bacterial flagellum protein export</keyword>
<comment type="caution">
    <text evidence="12">Lacks conserved residue(s) required for the propagation of feature annotation.</text>
</comment>
<evidence type="ECO:0000256" key="9">
    <source>
        <dbReference type="ARBA" id="ARBA00023136"/>
    </source>
</evidence>
<dbReference type="InterPro" id="IPR005837">
    <property type="entry name" value="FliP"/>
</dbReference>
<evidence type="ECO:0000256" key="2">
    <source>
        <dbReference type="ARBA" id="ARBA00021714"/>
    </source>
</evidence>
<dbReference type="NCBIfam" id="TIGR01103">
    <property type="entry name" value="fliP"/>
    <property type="match status" value="1"/>
</dbReference>
<reference evidence="15" key="1">
    <citation type="journal article" date="2019" name="Int. J. Syst. Evol. Microbiol.">
        <title>The Global Catalogue of Microorganisms (GCM) 10K type strain sequencing project: providing services to taxonomists for standard genome sequencing and annotation.</title>
        <authorList>
            <consortium name="The Broad Institute Genomics Platform"/>
            <consortium name="The Broad Institute Genome Sequencing Center for Infectious Disease"/>
            <person name="Wu L."/>
            <person name="Ma J."/>
        </authorList>
    </citation>
    <scope>NUCLEOTIDE SEQUENCE [LARGE SCALE GENOMIC DNA]</scope>
    <source>
        <strain evidence="15">NBRC 107710</strain>
    </source>
</reference>
<evidence type="ECO:0000256" key="6">
    <source>
        <dbReference type="ARBA" id="ARBA00022795"/>
    </source>
</evidence>
<keyword evidence="4 12" id="KW-1003">Cell membrane</keyword>
<keyword evidence="14" id="KW-0966">Cell projection</keyword>
<dbReference type="PROSITE" id="PS01060">
    <property type="entry name" value="FLIP_1"/>
    <property type="match status" value="1"/>
</dbReference>
<gene>
    <name evidence="12 14" type="primary">fliP</name>
    <name evidence="14" type="ORF">GCM10007884_12400</name>
</gene>
<dbReference type="PRINTS" id="PR01302">
    <property type="entry name" value="TYPE3IMPPROT"/>
</dbReference>
<keyword evidence="7 12" id="KW-0653">Protein transport</keyword>
<evidence type="ECO:0000256" key="11">
    <source>
        <dbReference type="ARBA" id="ARBA00023225"/>
    </source>
</evidence>
<sequence length="259" mass="27234">MRGAPATQVARAMRPSNRALIPTLAGLALVALSAAGAQAQSVSVDLGTGGVTERALQLVALITVLALAPSVLVMATSFTRIVVVLSILRSALGTQTAPPNAVIVSLALFLTAFVMAPVGKEAYRNGIEPLVAGQITQTVAFERASAPFKTFMLKNVREKDLKLFLDMAKVPVPSGPEAVGLEVLTPAFMISELRRAFEIGFLLFIPFLIIDLVVASILMAVGMMMVPPATVALPFKLIFFVLVDGWTLVAGSLVQSYGG</sequence>
<dbReference type="Proteomes" id="UP001156881">
    <property type="component" value="Unassembled WGS sequence"/>
</dbReference>
<evidence type="ECO:0000256" key="4">
    <source>
        <dbReference type="ARBA" id="ARBA00022475"/>
    </source>
</evidence>
<feature type="signal peptide" evidence="13">
    <location>
        <begin position="1"/>
        <end position="39"/>
    </location>
</feature>
<keyword evidence="15" id="KW-1185">Reference proteome</keyword>
<evidence type="ECO:0000256" key="8">
    <source>
        <dbReference type="ARBA" id="ARBA00022989"/>
    </source>
</evidence>
<keyword evidence="8 12" id="KW-1133">Transmembrane helix</keyword>
<feature type="transmembrane region" description="Helical" evidence="12">
    <location>
        <begin position="55"/>
        <end position="88"/>
    </location>
</feature>
<dbReference type="InterPro" id="IPR005838">
    <property type="entry name" value="T3SS_IM_P"/>
</dbReference>
<keyword evidence="9 12" id="KW-0472">Membrane</keyword>
<evidence type="ECO:0000256" key="12">
    <source>
        <dbReference type="RuleBase" id="RU362069"/>
    </source>
</evidence>
<keyword evidence="10" id="KW-0975">Bacterial flagellum</keyword>
<feature type="chain" id="PRO_5046537496" description="Flagellar biosynthetic protein FliP" evidence="13">
    <location>
        <begin position="40"/>
        <end position="259"/>
    </location>
</feature>
<feature type="transmembrane region" description="Helical" evidence="12">
    <location>
        <begin position="233"/>
        <end position="254"/>
    </location>
</feature>
<evidence type="ECO:0000256" key="5">
    <source>
        <dbReference type="ARBA" id="ARBA00022692"/>
    </source>
</evidence>
<comment type="function">
    <text evidence="12">Plays a role in the flagellum-specific transport system.</text>
</comment>
<dbReference type="PROSITE" id="PS01061">
    <property type="entry name" value="FLIP_2"/>
    <property type="match status" value="1"/>
</dbReference>
<keyword evidence="5 12" id="KW-0812">Transmembrane</keyword>
<evidence type="ECO:0000256" key="1">
    <source>
        <dbReference type="ARBA" id="ARBA00006257"/>
    </source>
</evidence>
<dbReference type="Pfam" id="PF00813">
    <property type="entry name" value="FliP"/>
    <property type="match status" value="1"/>
</dbReference>
<proteinExistence type="inferred from homology"/>
<dbReference type="PANTHER" id="PTHR30587">
    <property type="entry name" value="FLAGELLAR BIOSYNTHETIC PROTEIN FLIP"/>
    <property type="match status" value="1"/>
</dbReference>
<comment type="caution">
    <text evidence="14">The sequence shown here is derived from an EMBL/GenBank/DDBJ whole genome shotgun (WGS) entry which is preliminary data.</text>
</comment>
<comment type="similarity">
    <text evidence="1 12">Belongs to the FliP/MopC/SpaP family.</text>
</comment>
<keyword evidence="14" id="KW-0969">Cilium</keyword>
<feature type="transmembrane region" description="Helical" evidence="12">
    <location>
        <begin position="199"/>
        <end position="221"/>
    </location>
</feature>
<evidence type="ECO:0000256" key="3">
    <source>
        <dbReference type="ARBA" id="ARBA00022448"/>
    </source>
</evidence>
<name>A0ABQ6D3P9_9HYPH</name>
<comment type="subcellular location">
    <subcellularLocation>
        <location evidence="12">Cell membrane</location>
        <topology evidence="12">Multi-pass membrane protein</topology>
    </subcellularLocation>
    <subcellularLocation>
        <location evidence="12">Bacterial flagellum basal body</location>
    </subcellularLocation>
</comment>
<keyword evidence="14" id="KW-0282">Flagellum</keyword>
<dbReference type="EMBL" id="BSPG01000004">
    <property type="protein sequence ID" value="GLS43255.1"/>
    <property type="molecule type" value="Genomic_DNA"/>
</dbReference>
<accession>A0ABQ6D3P9</accession>
<evidence type="ECO:0000256" key="13">
    <source>
        <dbReference type="SAM" id="SignalP"/>
    </source>
</evidence>
<keyword evidence="3 12" id="KW-0813">Transport</keyword>
<evidence type="ECO:0000256" key="7">
    <source>
        <dbReference type="ARBA" id="ARBA00022927"/>
    </source>
</evidence>
<evidence type="ECO:0000256" key="10">
    <source>
        <dbReference type="ARBA" id="ARBA00023143"/>
    </source>
</evidence>
<protein>
    <recommendedName>
        <fullName evidence="2 12">Flagellar biosynthetic protein FliP</fullName>
    </recommendedName>
</protein>
<organism evidence="14 15">
    <name type="scientific">Methylobacterium brachythecii</name>
    <dbReference type="NCBI Taxonomy" id="1176177"/>
    <lineage>
        <taxon>Bacteria</taxon>
        <taxon>Pseudomonadati</taxon>
        <taxon>Pseudomonadota</taxon>
        <taxon>Alphaproteobacteria</taxon>
        <taxon>Hyphomicrobiales</taxon>
        <taxon>Methylobacteriaceae</taxon>
        <taxon>Methylobacterium</taxon>
    </lineage>
</organism>
<evidence type="ECO:0000313" key="15">
    <source>
        <dbReference type="Proteomes" id="UP001156881"/>
    </source>
</evidence>